<dbReference type="AlphaFoldDB" id="A0A1G9ZVK9"/>
<dbReference type="RefSeq" id="WP_175526483.1">
    <property type="nucleotide sequence ID" value="NZ_FNIA01000022.1"/>
</dbReference>
<dbReference type="Proteomes" id="UP000199370">
    <property type="component" value="Unassembled WGS sequence"/>
</dbReference>
<sequence length="53" mass="5969">MGPLTAVKRRLQGVVSTREPGGEYTCQSCESRFDVQYHTCPNCGGYSVERLDW</sequence>
<name>A0A1G9ZVK9_9EURY</name>
<organism evidence="1 2">
    <name type="scientific">Haloarchaeobius iranensis</name>
    <dbReference type="NCBI Taxonomy" id="996166"/>
    <lineage>
        <taxon>Archaea</taxon>
        <taxon>Methanobacteriati</taxon>
        <taxon>Methanobacteriota</taxon>
        <taxon>Stenosarchaea group</taxon>
        <taxon>Halobacteria</taxon>
        <taxon>Halobacteriales</taxon>
        <taxon>Halorubellaceae</taxon>
        <taxon>Haloarchaeobius</taxon>
    </lineage>
</organism>
<proteinExistence type="predicted"/>
<protein>
    <submittedName>
        <fullName evidence="1">Uncharacterized protein</fullName>
    </submittedName>
</protein>
<dbReference type="EMBL" id="FNIA01000022">
    <property type="protein sequence ID" value="SDN24723.1"/>
    <property type="molecule type" value="Genomic_DNA"/>
</dbReference>
<gene>
    <name evidence="1" type="ORF">SAMN05192554_12251</name>
</gene>
<reference evidence="1 2" key="1">
    <citation type="submission" date="2016-10" db="EMBL/GenBank/DDBJ databases">
        <authorList>
            <person name="de Groot N.N."/>
        </authorList>
    </citation>
    <scope>NUCLEOTIDE SEQUENCE [LARGE SCALE GENOMIC DNA]</scope>
    <source>
        <strain evidence="2">EB21,IBRC-M 10013,KCTC 4048</strain>
    </source>
</reference>
<dbReference type="OrthoDB" id="295069at2157"/>
<accession>A0A1G9ZVK9</accession>
<evidence type="ECO:0000313" key="2">
    <source>
        <dbReference type="Proteomes" id="UP000199370"/>
    </source>
</evidence>
<evidence type="ECO:0000313" key="1">
    <source>
        <dbReference type="EMBL" id="SDN24723.1"/>
    </source>
</evidence>
<keyword evidence="2" id="KW-1185">Reference proteome</keyword>